<feature type="transmembrane region" description="Helical" evidence="1">
    <location>
        <begin position="181"/>
        <end position="204"/>
    </location>
</feature>
<feature type="transmembrane region" description="Helical" evidence="1">
    <location>
        <begin position="62"/>
        <end position="86"/>
    </location>
</feature>
<evidence type="ECO:0000256" key="1">
    <source>
        <dbReference type="SAM" id="Phobius"/>
    </source>
</evidence>
<evidence type="ECO:0000313" key="3">
    <source>
        <dbReference type="Proteomes" id="UP001161691"/>
    </source>
</evidence>
<name>A0ABT6TEQ8_9BACL</name>
<keyword evidence="1" id="KW-0472">Membrane</keyword>
<gene>
    <name evidence="2" type="ORF">KB449_09720</name>
</gene>
<keyword evidence="3" id="KW-1185">Reference proteome</keyword>
<dbReference type="RefSeq" id="WP_282908189.1">
    <property type="nucleotide sequence ID" value="NZ_JAGRPV010000001.1"/>
</dbReference>
<sequence>MNSLYANARNETERLWRRRKTKGFALVAALLPLLSVWALNALPEGALQSALGSDLTMLMLRPLTLVLIPLFLMMTAADLFAGEAADGTLKLTLLRPITRAKVYASKIYALSLFAAALLAIGWTVSTTAGVFVVGAEAADGLAESLKAYAVSLLPMVAIGLLASIVGLLVRSVAGAMATMLLVYLAAGLLPFLFPQASVWSVVAYAQWHVRWSGSGAPVGSLVRAAGILLAYCIMAYTAGVVLLERKQL</sequence>
<dbReference type="EMBL" id="JAGRPV010000001">
    <property type="protein sequence ID" value="MDI4645239.1"/>
    <property type="molecule type" value="Genomic_DNA"/>
</dbReference>
<dbReference type="PANTHER" id="PTHR37305">
    <property type="entry name" value="INTEGRAL MEMBRANE PROTEIN-RELATED"/>
    <property type="match status" value="1"/>
</dbReference>
<feature type="transmembrane region" description="Helical" evidence="1">
    <location>
        <begin position="107"/>
        <end position="135"/>
    </location>
</feature>
<protein>
    <submittedName>
        <fullName evidence="2">ABC transporter permease</fullName>
    </submittedName>
</protein>
<keyword evidence="1" id="KW-1133">Transmembrane helix</keyword>
<proteinExistence type="predicted"/>
<dbReference type="PANTHER" id="PTHR37305:SF1">
    <property type="entry name" value="MEMBRANE PROTEIN"/>
    <property type="match status" value="1"/>
</dbReference>
<keyword evidence="1" id="KW-0812">Transmembrane</keyword>
<feature type="transmembrane region" description="Helical" evidence="1">
    <location>
        <begin position="224"/>
        <end position="243"/>
    </location>
</feature>
<organism evidence="2 3">
    <name type="scientific">Cohnella hashimotonis</name>
    <dbReference type="NCBI Taxonomy" id="2826895"/>
    <lineage>
        <taxon>Bacteria</taxon>
        <taxon>Bacillati</taxon>
        <taxon>Bacillota</taxon>
        <taxon>Bacilli</taxon>
        <taxon>Bacillales</taxon>
        <taxon>Paenibacillaceae</taxon>
        <taxon>Cohnella</taxon>
    </lineage>
</organism>
<evidence type="ECO:0000313" key="2">
    <source>
        <dbReference type="EMBL" id="MDI4645239.1"/>
    </source>
</evidence>
<accession>A0ABT6TEQ8</accession>
<dbReference type="Pfam" id="PF12730">
    <property type="entry name" value="ABC2_membrane_4"/>
    <property type="match status" value="1"/>
</dbReference>
<reference evidence="2" key="1">
    <citation type="submission" date="2023-04" db="EMBL/GenBank/DDBJ databases">
        <title>Comparative genomic analysis of Cohnella hashimotonis sp. nov., isolated from the International Space Station.</title>
        <authorList>
            <person name="Venkateswaran K."/>
            <person name="Simpson A."/>
        </authorList>
    </citation>
    <scope>NUCLEOTIDE SEQUENCE</scope>
    <source>
        <strain evidence="2">F6_2S_P_1</strain>
    </source>
</reference>
<comment type="caution">
    <text evidence="2">The sequence shown here is derived from an EMBL/GenBank/DDBJ whole genome shotgun (WGS) entry which is preliminary data.</text>
</comment>
<feature type="transmembrane region" description="Helical" evidence="1">
    <location>
        <begin position="147"/>
        <end position="169"/>
    </location>
</feature>
<dbReference type="Proteomes" id="UP001161691">
    <property type="component" value="Unassembled WGS sequence"/>
</dbReference>